<sequence length="630" mass="70569">MKCRPSLDGGRCDRCTRKSLTCVFEKHKRGRKPGVRLARPSSSAFHNTSEPVDRISLSRDEFEDRPDEASSAQPDSRLWSEGLQPSRLLNDGAMNGSFSLQNILSAIKSSSSRAEAGPDKTPVEADLVLDDDPIQHGIVNMAIARSLFESFMNKLNPFINQFDPVLHTFAYIRRRSPFLMSSILAAAAKAFNPSLHLDLRAHTETLMARSFSKGVKSIEAVQAIMVSTYWKEPDDSRAWLSIGYAIRICFELGWHNLGTDAFNGPNSQTELERREVRSMERTWLVLFVYDRSISLQMGKPWMIDQTALIESVASWHKHDLAVPSNDVLLCAFVSLRLVGTRTIDYFNLHRQPRSRNILSAIQTTPRLLNRDIDHWQKDWLALFDGMDYVEPCHRFLVRFYGTHLRLVSSSVPLFICLDAGDTEGTTARQAIWACFTTATEMLALVADSEISHLLYFAQDSIHVMTAYAAVLLIKLLLSLPPYLSENFEETSMTAIQIAAESFAKQGAPPKNGCALQANFLKNVVKEYEKAKDAVKGLPSAGQRPQLATPTRLIRAAEAQTPSGLTQDGPIALRDSGIVEPDRNHQQNHPSQARVGDHIFTDDETWEALFAQAGFSINEETFLQEPMNDNI</sequence>
<feature type="domain" description="Xylanolytic transcriptional activator regulatory" evidence="7">
    <location>
        <begin position="238"/>
        <end position="315"/>
    </location>
</feature>
<keyword evidence="9" id="KW-1185">Reference proteome</keyword>
<keyword evidence="5" id="KW-0539">Nucleus</keyword>
<evidence type="ECO:0000256" key="3">
    <source>
        <dbReference type="ARBA" id="ARBA00023125"/>
    </source>
</evidence>
<dbReference type="STRING" id="1182542.W9Y963"/>
<evidence type="ECO:0000256" key="5">
    <source>
        <dbReference type="ARBA" id="ARBA00023242"/>
    </source>
</evidence>
<dbReference type="Proteomes" id="UP000019478">
    <property type="component" value="Unassembled WGS sequence"/>
</dbReference>
<evidence type="ECO:0000256" key="1">
    <source>
        <dbReference type="ARBA" id="ARBA00004123"/>
    </source>
</evidence>
<feature type="region of interest" description="Disordered" evidence="6">
    <location>
        <begin position="33"/>
        <end position="78"/>
    </location>
</feature>
<keyword evidence="3" id="KW-0238">DNA-binding</keyword>
<dbReference type="GeneID" id="19172497"/>
<dbReference type="GO" id="GO:0008270">
    <property type="term" value="F:zinc ion binding"/>
    <property type="evidence" value="ECO:0007669"/>
    <property type="project" value="InterPro"/>
</dbReference>
<dbReference type="Pfam" id="PF04082">
    <property type="entry name" value="Fungal_trans"/>
    <property type="match status" value="1"/>
</dbReference>
<feature type="compositionally biased region" description="Basic and acidic residues" evidence="6">
    <location>
        <begin position="51"/>
        <end position="62"/>
    </location>
</feature>
<accession>W9Y963</accession>
<dbReference type="OrthoDB" id="4109973at2759"/>
<gene>
    <name evidence="8" type="ORF">A1O3_08409</name>
</gene>
<evidence type="ECO:0000313" key="8">
    <source>
        <dbReference type="EMBL" id="EXJ78909.1"/>
    </source>
</evidence>
<evidence type="ECO:0000259" key="7">
    <source>
        <dbReference type="SMART" id="SM00906"/>
    </source>
</evidence>
<dbReference type="GO" id="GO:0000981">
    <property type="term" value="F:DNA-binding transcription factor activity, RNA polymerase II-specific"/>
    <property type="evidence" value="ECO:0007669"/>
    <property type="project" value="TreeGrafter"/>
</dbReference>
<dbReference type="EMBL" id="AMGY01000008">
    <property type="protein sequence ID" value="EXJ78909.1"/>
    <property type="molecule type" value="Genomic_DNA"/>
</dbReference>
<dbReference type="GO" id="GO:0006351">
    <property type="term" value="P:DNA-templated transcription"/>
    <property type="evidence" value="ECO:0007669"/>
    <property type="project" value="InterPro"/>
</dbReference>
<dbReference type="HOGENOM" id="CLU_017865_1_1_1"/>
<keyword evidence="2" id="KW-0805">Transcription regulation</keyword>
<evidence type="ECO:0000256" key="6">
    <source>
        <dbReference type="SAM" id="MobiDB-lite"/>
    </source>
</evidence>
<protein>
    <recommendedName>
        <fullName evidence="7">Xylanolytic transcriptional activator regulatory domain-containing protein</fullName>
    </recommendedName>
</protein>
<dbReference type="AlphaFoldDB" id="W9Y963"/>
<evidence type="ECO:0000256" key="2">
    <source>
        <dbReference type="ARBA" id="ARBA00023015"/>
    </source>
</evidence>
<dbReference type="InterPro" id="IPR007219">
    <property type="entry name" value="XnlR_reg_dom"/>
</dbReference>
<dbReference type="InterPro" id="IPR051089">
    <property type="entry name" value="prtT"/>
</dbReference>
<dbReference type="RefSeq" id="XP_007736697.1">
    <property type="nucleotide sequence ID" value="XM_007738507.1"/>
</dbReference>
<dbReference type="GO" id="GO:0005634">
    <property type="term" value="C:nucleus"/>
    <property type="evidence" value="ECO:0007669"/>
    <property type="project" value="UniProtKB-SubCell"/>
</dbReference>
<dbReference type="PANTHER" id="PTHR31845:SF17">
    <property type="entry name" value="ZN(II)2CYS6 TRANSCRIPTION FACTOR (EUROFUNG)"/>
    <property type="match status" value="1"/>
</dbReference>
<dbReference type="SMART" id="SM00906">
    <property type="entry name" value="Fungal_trans"/>
    <property type="match status" value="1"/>
</dbReference>
<dbReference type="PANTHER" id="PTHR31845">
    <property type="entry name" value="FINGER DOMAIN PROTEIN, PUTATIVE-RELATED"/>
    <property type="match status" value="1"/>
</dbReference>
<organism evidence="8 9">
    <name type="scientific">Capronia epimyces CBS 606.96</name>
    <dbReference type="NCBI Taxonomy" id="1182542"/>
    <lineage>
        <taxon>Eukaryota</taxon>
        <taxon>Fungi</taxon>
        <taxon>Dikarya</taxon>
        <taxon>Ascomycota</taxon>
        <taxon>Pezizomycotina</taxon>
        <taxon>Eurotiomycetes</taxon>
        <taxon>Chaetothyriomycetidae</taxon>
        <taxon>Chaetothyriales</taxon>
        <taxon>Herpotrichiellaceae</taxon>
        <taxon>Capronia</taxon>
    </lineage>
</organism>
<keyword evidence="4" id="KW-0804">Transcription</keyword>
<reference evidence="8 9" key="1">
    <citation type="submission" date="2013-03" db="EMBL/GenBank/DDBJ databases">
        <title>The Genome Sequence of Capronia epimyces CBS 606.96.</title>
        <authorList>
            <consortium name="The Broad Institute Genomics Platform"/>
            <person name="Cuomo C."/>
            <person name="de Hoog S."/>
            <person name="Gorbushina A."/>
            <person name="Walker B."/>
            <person name="Young S.K."/>
            <person name="Zeng Q."/>
            <person name="Gargeya S."/>
            <person name="Fitzgerald M."/>
            <person name="Haas B."/>
            <person name="Abouelleil A."/>
            <person name="Allen A.W."/>
            <person name="Alvarado L."/>
            <person name="Arachchi H.M."/>
            <person name="Berlin A.M."/>
            <person name="Chapman S.B."/>
            <person name="Gainer-Dewar J."/>
            <person name="Goldberg J."/>
            <person name="Griggs A."/>
            <person name="Gujja S."/>
            <person name="Hansen M."/>
            <person name="Howarth C."/>
            <person name="Imamovic A."/>
            <person name="Ireland A."/>
            <person name="Larimer J."/>
            <person name="McCowan C."/>
            <person name="Murphy C."/>
            <person name="Pearson M."/>
            <person name="Poon T.W."/>
            <person name="Priest M."/>
            <person name="Roberts A."/>
            <person name="Saif S."/>
            <person name="Shea T."/>
            <person name="Sisk P."/>
            <person name="Sykes S."/>
            <person name="Wortman J."/>
            <person name="Nusbaum C."/>
            <person name="Birren B."/>
        </authorList>
    </citation>
    <scope>NUCLEOTIDE SEQUENCE [LARGE SCALE GENOMIC DNA]</scope>
    <source>
        <strain evidence="8 9">CBS 606.96</strain>
    </source>
</reference>
<dbReference type="GO" id="GO:0000976">
    <property type="term" value="F:transcription cis-regulatory region binding"/>
    <property type="evidence" value="ECO:0007669"/>
    <property type="project" value="TreeGrafter"/>
</dbReference>
<comment type="subcellular location">
    <subcellularLocation>
        <location evidence="1">Nucleus</location>
    </subcellularLocation>
</comment>
<evidence type="ECO:0000256" key="4">
    <source>
        <dbReference type="ARBA" id="ARBA00023163"/>
    </source>
</evidence>
<evidence type="ECO:0000313" key="9">
    <source>
        <dbReference type="Proteomes" id="UP000019478"/>
    </source>
</evidence>
<proteinExistence type="predicted"/>
<name>W9Y963_9EURO</name>
<feature type="compositionally biased region" description="Polar residues" evidence="6">
    <location>
        <begin position="40"/>
        <end position="50"/>
    </location>
</feature>
<comment type="caution">
    <text evidence="8">The sequence shown here is derived from an EMBL/GenBank/DDBJ whole genome shotgun (WGS) entry which is preliminary data.</text>
</comment>
<dbReference type="eggNOG" id="ENOG502S1F2">
    <property type="taxonomic scope" value="Eukaryota"/>
</dbReference>
<dbReference type="CDD" id="cd12148">
    <property type="entry name" value="fungal_TF_MHR"/>
    <property type="match status" value="1"/>
</dbReference>